<name>A0A485AQH1_KLUCR</name>
<keyword evidence="2" id="KW-1185">Reference proteome</keyword>
<dbReference type="Proteomes" id="UP000401081">
    <property type="component" value="Unassembled WGS sequence"/>
</dbReference>
<accession>A0A485AQH1</accession>
<evidence type="ECO:0000313" key="2">
    <source>
        <dbReference type="Proteomes" id="UP000401081"/>
    </source>
</evidence>
<sequence length="82" mass="9011">MKKTLGPTVLAMIPPNRLSRCWWPECEKGKVTTRLRSEILSVTQDDAGYTLQLNGDVVAVDKPGYCQRRPVDAGPGGDAIRL</sequence>
<reference evidence="1 2" key="1">
    <citation type="submission" date="2019-03" db="EMBL/GenBank/DDBJ databases">
        <authorList>
            <consortium name="Pathogen Informatics"/>
        </authorList>
    </citation>
    <scope>NUCLEOTIDE SEQUENCE [LARGE SCALE GENOMIC DNA]</scope>
    <source>
        <strain evidence="1 2">NCTC12993</strain>
    </source>
</reference>
<dbReference type="AlphaFoldDB" id="A0A485AQH1"/>
<evidence type="ECO:0000313" key="1">
    <source>
        <dbReference type="EMBL" id="VFS58689.1"/>
    </source>
</evidence>
<organism evidence="1 2">
    <name type="scientific">Kluyvera cryocrescens</name>
    <name type="common">Kluyvera citrophila</name>
    <dbReference type="NCBI Taxonomy" id="580"/>
    <lineage>
        <taxon>Bacteria</taxon>
        <taxon>Pseudomonadati</taxon>
        <taxon>Pseudomonadota</taxon>
        <taxon>Gammaproteobacteria</taxon>
        <taxon>Enterobacterales</taxon>
        <taxon>Enterobacteriaceae</taxon>
        <taxon>Kluyvera</taxon>
    </lineage>
</organism>
<protein>
    <submittedName>
        <fullName evidence="1">Uncharacterized protein</fullName>
    </submittedName>
</protein>
<dbReference type="EMBL" id="CAADJD010000012">
    <property type="protein sequence ID" value="VFS58689.1"/>
    <property type="molecule type" value="Genomic_DNA"/>
</dbReference>
<proteinExistence type="predicted"/>
<gene>
    <name evidence="1" type="ORF">NCTC12993_01075</name>
</gene>